<protein>
    <submittedName>
        <fullName evidence="1">Uncharacterized protein</fullName>
    </submittedName>
</protein>
<name>A0A8D9CCH2_9VIRU</name>
<sequence length="110" mass="12741">MTTREKRNKDLETVKNMIITSIESDYNNGRHLEKGYNAGIETGRIHSDFYINNGVFLQHHVSMLNNILKMEFLNVGEIDGIIEIDLNKLESDYTIKTRDERLGKVLDNEV</sequence>
<reference evidence="1" key="1">
    <citation type="submission" date="2021-06" db="EMBL/GenBank/DDBJ databases">
        <authorList>
            <person name="Gannon L."/>
            <person name="Redgwell R T."/>
            <person name="Michniewski S."/>
            <person name="Harrison D C."/>
            <person name="Millard A."/>
        </authorList>
    </citation>
    <scope>NUCLEOTIDE SEQUENCE</scope>
</reference>
<organism evidence="1">
    <name type="scientific">uncultured marine phage</name>
    <dbReference type="NCBI Taxonomy" id="707152"/>
    <lineage>
        <taxon>Viruses</taxon>
        <taxon>environmental samples</taxon>
    </lineage>
</organism>
<gene>
    <name evidence="1" type="ORF">SLAVMIC_00998</name>
</gene>
<evidence type="ECO:0000313" key="1">
    <source>
        <dbReference type="EMBL" id="CAG7581722.1"/>
    </source>
</evidence>
<proteinExistence type="predicted"/>
<dbReference type="EMBL" id="OU342829">
    <property type="protein sequence ID" value="CAG7581722.1"/>
    <property type="molecule type" value="Genomic_DNA"/>
</dbReference>
<accession>A0A8D9CCH2</accession>